<dbReference type="STRING" id="126957.T1JHP9"/>
<feature type="chain" id="PRO_5004580338" description="Kazal-like domain-containing protein" evidence="3">
    <location>
        <begin position="23"/>
        <end position="422"/>
    </location>
</feature>
<dbReference type="PANTHER" id="PTHR13891:SF1">
    <property type="entry name" value="CYTOCHROME C OXIDASE ASSEMBLY FACTOR 7"/>
    <property type="match status" value="1"/>
</dbReference>
<evidence type="ECO:0000259" key="4">
    <source>
        <dbReference type="PROSITE" id="PS51465"/>
    </source>
</evidence>
<evidence type="ECO:0000256" key="3">
    <source>
        <dbReference type="SAM" id="SignalP"/>
    </source>
</evidence>
<organism evidence="5 6">
    <name type="scientific">Strigamia maritima</name>
    <name type="common">European centipede</name>
    <name type="synonym">Geophilus maritimus</name>
    <dbReference type="NCBI Taxonomy" id="126957"/>
    <lineage>
        <taxon>Eukaryota</taxon>
        <taxon>Metazoa</taxon>
        <taxon>Ecdysozoa</taxon>
        <taxon>Arthropoda</taxon>
        <taxon>Myriapoda</taxon>
        <taxon>Chilopoda</taxon>
        <taxon>Pleurostigmophora</taxon>
        <taxon>Geophilomorpha</taxon>
        <taxon>Linotaeniidae</taxon>
        <taxon>Strigamia</taxon>
    </lineage>
</organism>
<dbReference type="PANTHER" id="PTHR13891">
    <property type="entry name" value="CYTOCHROME C OXIDASE ASSEMBLY FACTOR 7"/>
    <property type="match status" value="1"/>
</dbReference>
<dbReference type="Gene3D" id="3.30.60.30">
    <property type="match status" value="3"/>
</dbReference>
<comment type="similarity">
    <text evidence="1">Belongs to the hcp beta-lactamase family.</text>
</comment>
<dbReference type="SMART" id="SM00280">
    <property type="entry name" value="KAZAL"/>
    <property type="match status" value="3"/>
</dbReference>
<dbReference type="PhylomeDB" id="T1JHP9"/>
<dbReference type="eggNOG" id="KOG4014">
    <property type="taxonomic scope" value="Eukaryota"/>
</dbReference>
<dbReference type="GO" id="GO:0005758">
    <property type="term" value="C:mitochondrial intermembrane space"/>
    <property type="evidence" value="ECO:0007669"/>
    <property type="project" value="TreeGrafter"/>
</dbReference>
<name>T1JHP9_STRMM</name>
<feature type="domain" description="Kazal-like" evidence="4">
    <location>
        <begin position="367"/>
        <end position="418"/>
    </location>
</feature>
<protein>
    <recommendedName>
        <fullName evidence="4">Kazal-like domain-containing protein</fullName>
    </recommendedName>
</protein>
<evidence type="ECO:0000256" key="1">
    <source>
        <dbReference type="ARBA" id="ARBA00008486"/>
    </source>
</evidence>
<dbReference type="PROSITE" id="PS51257">
    <property type="entry name" value="PROKAR_LIPOPROTEIN"/>
    <property type="match status" value="1"/>
</dbReference>
<keyword evidence="6" id="KW-1185">Reference proteome</keyword>
<feature type="signal peptide" evidence="3">
    <location>
        <begin position="1"/>
        <end position="22"/>
    </location>
</feature>
<dbReference type="InterPro" id="IPR006597">
    <property type="entry name" value="Sel1-like"/>
</dbReference>
<sequence length="422" mass="47232">MTSTVRVLQIFTVFAMISIIFACGGNQQFNCQTNCPSVFSPVCGTDGRMYSNRCQLNVANCQSNGRIRLDPTRACCRYNNCGEIFAKMAAPYDLKREEEVQEYLENLGIEYRFSCYKEKNSEGCHLLADYMEAVKKDFPKAAAVYKLNCDERSYGKSCYKYGAYTLIGKGNTQQNFVEALKYLSKGCENGSPQGCLGAGVLLQAPELLQHRDHKKSISNFERGCAAGDPKCCFHASGLYIRGFKDVIPVNFKKAFECALKGCELGHPHACNNVSQMYSRGDGVEKNEELAAKYKKQAVEIREQIVMFSLLLLSVCTVKRCPDVCYQLFDPVCDTNGKQYGNKCFFRIAACRDKNIRYDRKGACLQPKAAPKVCSSICIALYKPVCDTNGNRYENDCRLSIAKCHDKRVVYDSTGACLDTILQ</sequence>
<dbReference type="EMBL" id="JH431307">
    <property type="status" value="NOT_ANNOTATED_CDS"/>
    <property type="molecule type" value="Genomic_DNA"/>
</dbReference>
<dbReference type="InterPro" id="IPR040239">
    <property type="entry name" value="HcpB-like"/>
</dbReference>
<dbReference type="HOGENOM" id="CLU_651039_0_0_1"/>
<dbReference type="InterPro" id="IPR036058">
    <property type="entry name" value="Kazal_dom_sf"/>
</dbReference>
<dbReference type="CDD" id="cd00104">
    <property type="entry name" value="KAZAL_FS"/>
    <property type="match status" value="3"/>
</dbReference>
<dbReference type="SUPFAM" id="SSF81901">
    <property type="entry name" value="HCP-like"/>
    <property type="match status" value="2"/>
</dbReference>
<evidence type="ECO:0000313" key="6">
    <source>
        <dbReference type="Proteomes" id="UP000014500"/>
    </source>
</evidence>
<evidence type="ECO:0000256" key="2">
    <source>
        <dbReference type="ARBA" id="ARBA00022737"/>
    </source>
</evidence>
<dbReference type="PROSITE" id="PS51465">
    <property type="entry name" value="KAZAL_2"/>
    <property type="match status" value="3"/>
</dbReference>
<dbReference type="eggNOG" id="KOG3509">
    <property type="taxonomic scope" value="Eukaryota"/>
</dbReference>
<dbReference type="Gene3D" id="1.25.40.10">
    <property type="entry name" value="Tetratricopeptide repeat domain"/>
    <property type="match status" value="1"/>
</dbReference>
<accession>T1JHP9</accession>
<dbReference type="Pfam" id="PF00050">
    <property type="entry name" value="Kazal_1"/>
    <property type="match status" value="2"/>
</dbReference>
<dbReference type="Pfam" id="PF07648">
    <property type="entry name" value="Kazal_2"/>
    <property type="match status" value="1"/>
</dbReference>
<dbReference type="InterPro" id="IPR002350">
    <property type="entry name" value="Kazal_dom"/>
</dbReference>
<dbReference type="EnsemblMetazoa" id="SMAR013380-RA">
    <property type="protein sequence ID" value="SMAR013380-PA"/>
    <property type="gene ID" value="SMAR013380"/>
</dbReference>
<dbReference type="SUPFAM" id="SSF100895">
    <property type="entry name" value="Kazal-type serine protease inhibitors"/>
    <property type="match status" value="3"/>
</dbReference>
<proteinExistence type="inferred from homology"/>
<keyword evidence="3" id="KW-0732">Signal</keyword>
<dbReference type="SMART" id="SM00671">
    <property type="entry name" value="SEL1"/>
    <property type="match status" value="5"/>
</dbReference>
<dbReference type="InterPro" id="IPR011990">
    <property type="entry name" value="TPR-like_helical_dom_sf"/>
</dbReference>
<feature type="domain" description="Kazal-like" evidence="4">
    <location>
        <begin position="316"/>
        <end position="365"/>
    </location>
</feature>
<dbReference type="Proteomes" id="UP000014500">
    <property type="component" value="Unassembled WGS sequence"/>
</dbReference>
<feature type="domain" description="Kazal-like" evidence="4">
    <location>
        <begin position="25"/>
        <end position="83"/>
    </location>
</feature>
<keyword evidence="2" id="KW-0677">Repeat</keyword>
<reference evidence="6" key="1">
    <citation type="submission" date="2011-05" db="EMBL/GenBank/DDBJ databases">
        <authorList>
            <person name="Richards S.R."/>
            <person name="Qu J."/>
            <person name="Jiang H."/>
            <person name="Jhangiani S.N."/>
            <person name="Agravi P."/>
            <person name="Goodspeed R."/>
            <person name="Gross S."/>
            <person name="Mandapat C."/>
            <person name="Jackson L."/>
            <person name="Mathew T."/>
            <person name="Pu L."/>
            <person name="Thornton R."/>
            <person name="Saada N."/>
            <person name="Wilczek-Boney K.B."/>
            <person name="Lee S."/>
            <person name="Kovar C."/>
            <person name="Wu Y."/>
            <person name="Scherer S.E."/>
            <person name="Worley K.C."/>
            <person name="Muzny D.M."/>
            <person name="Gibbs R."/>
        </authorList>
    </citation>
    <scope>NUCLEOTIDE SEQUENCE</scope>
    <source>
        <strain evidence="6">Brora</strain>
    </source>
</reference>
<reference evidence="5" key="2">
    <citation type="submission" date="2015-02" db="UniProtKB">
        <authorList>
            <consortium name="EnsemblMetazoa"/>
        </authorList>
    </citation>
    <scope>IDENTIFICATION</scope>
</reference>
<evidence type="ECO:0000313" key="5">
    <source>
        <dbReference type="EnsemblMetazoa" id="SMAR013380-PA"/>
    </source>
</evidence>
<dbReference type="Pfam" id="PF08238">
    <property type="entry name" value="Sel1"/>
    <property type="match status" value="3"/>
</dbReference>
<dbReference type="AlphaFoldDB" id="T1JHP9"/>